<dbReference type="PANTHER" id="PTHR13936:SF14">
    <property type="entry name" value="PROFILIN-1"/>
    <property type="match status" value="1"/>
</dbReference>
<accession>A0A8C8WE12</accession>
<keyword evidence="6" id="KW-1185">Reference proteome</keyword>
<dbReference type="Gene3D" id="3.30.450.30">
    <property type="entry name" value="Dynein light chain 2a, cytoplasmic"/>
    <property type="match status" value="1"/>
</dbReference>
<dbReference type="SUPFAM" id="SSF55770">
    <property type="entry name" value="Profilin (actin-binding protein)"/>
    <property type="match status" value="1"/>
</dbReference>
<dbReference type="GO" id="GO:0005856">
    <property type="term" value="C:cytoskeleton"/>
    <property type="evidence" value="ECO:0007669"/>
    <property type="project" value="UniProtKB-SubCell"/>
</dbReference>
<reference evidence="5" key="2">
    <citation type="submission" date="2025-08" db="UniProtKB">
        <authorList>
            <consortium name="Ensembl"/>
        </authorList>
    </citation>
    <scope>IDENTIFICATION</scope>
</reference>
<dbReference type="InterPro" id="IPR005454">
    <property type="entry name" value="Profilin1/2/3_vertebrate"/>
</dbReference>
<organism evidence="5 6">
    <name type="scientific">Panthera leo</name>
    <name type="common">Lion</name>
    <dbReference type="NCBI Taxonomy" id="9689"/>
    <lineage>
        <taxon>Eukaryota</taxon>
        <taxon>Metazoa</taxon>
        <taxon>Chordata</taxon>
        <taxon>Craniata</taxon>
        <taxon>Vertebrata</taxon>
        <taxon>Euteleostomi</taxon>
        <taxon>Mammalia</taxon>
        <taxon>Eutheria</taxon>
        <taxon>Laurasiatheria</taxon>
        <taxon>Carnivora</taxon>
        <taxon>Feliformia</taxon>
        <taxon>Felidae</taxon>
        <taxon>Pantherinae</taxon>
        <taxon>Panthera</taxon>
    </lineage>
</organism>
<evidence type="ECO:0000256" key="1">
    <source>
        <dbReference type="ARBA" id="ARBA00004245"/>
    </source>
</evidence>
<comment type="subcellular location">
    <subcellularLocation>
        <location evidence="1">Cytoplasm</location>
        <location evidence="1">Cytoskeleton</location>
    </subcellularLocation>
</comment>
<evidence type="ECO:0000313" key="6">
    <source>
        <dbReference type="Proteomes" id="UP000694399"/>
    </source>
</evidence>
<protein>
    <submittedName>
        <fullName evidence="5">Uncharacterized protein</fullName>
    </submittedName>
</protein>
<sequence length="104" mass="11400">VNGQTVGDQKYSFIWDSLLQEGEFTVDLRTKSTLRAPTFNITVRRTAKMLVPLMGKVCVHGGMINTEMLCSGLPLAAFPVLTSSVSFPHYSPLLLHASPSHTHT</sequence>
<dbReference type="GO" id="GO:0003779">
    <property type="term" value="F:actin binding"/>
    <property type="evidence" value="ECO:0007669"/>
    <property type="project" value="UniProtKB-KW"/>
</dbReference>
<dbReference type="InterPro" id="IPR036140">
    <property type="entry name" value="PFN_sf"/>
</dbReference>
<reference evidence="5" key="3">
    <citation type="submission" date="2025-09" db="UniProtKB">
        <authorList>
            <consortium name="Ensembl"/>
        </authorList>
    </citation>
    <scope>IDENTIFICATION</scope>
</reference>
<keyword evidence="4" id="KW-0206">Cytoskeleton</keyword>
<dbReference type="GO" id="GO:0005737">
    <property type="term" value="C:cytoplasm"/>
    <property type="evidence" value="ECO:0007669"/>
    <property type="project" value="TreeGrafter"/>
</dbReference>
<dbReference type="GeneTree" id="ENSGT01050000247111"/>
<dbReference type="GO" id="GO:0030036">
    <property type="term" value="P:actin cytoskeleton organization"/>
    <property type="evidence" value="ECO:0007669"/>
    <property type="project" value="InterPro"/>
</dbReference>
<keyword evidence="3" id="KW-0009">Actin-binding</keyword>
<dbReference type="Ensembl" id="ENSPLOT00000002598.1">
    <property type="protein sequence ID" value="ENSPLOP00000002385.1"/>
    <property type="gene ID" value="ENSPLOG00000001717.1"/>
</dbReference>
<dbReference type="GO" id="GO:0030833">
    <property type="term" value="P:regulation of actin filament polymerization"/>
    <property type="evidence" value="ECO:0007669"/>
    <property type="project" value="TreeGrafter"/>
</dbReference>
<name>A0A8C8WE12_PANLE</name>
<reference evidence="5" key="1">
    <citation type="journal article" date="2019" name="bioRxiv">
        <title>Long live the king: chromosome-level assembly of the lion (Panthera leo) using linked-read, Hi-C, and long read data.</title>
        <authorList>
            <person name="Armstrong E.E."/>
            <person name="Taylor R.W."/>
            <person name="Miller D.E."/>
            <person name="Kaelin C."/>
            <person name="Barsh G."/>
            <person name="Hadly E.A."/>
            <person name="Petrov D."/>
        </authorList>
    </citation>
    <scope>NUCLEOTIDE SEQUENCE [LARGE SCALE GENOMIC DNA]</scope>
</reference>
<dbReference type="PRINTS" id="PR01639">
    <property type="entry name" value="PROFILINMAML"/>
</dbReference>
<proteinExistence type="predicted"/>
<dbReference type="Proteomes" id="UP000694399">
    <property type="component" value="Chromosome B2"/>
</dbReference>
<evidence type="ECO:0000256" key="4">
    <source>
        <dbReference type="ARBA" id="ARBA00023212"/>
    </source>
</evidence>
<dbReference type="AlphaFoldDB" id="A0A8C8WE12"/>
<dbReference type="PANTHER" id="PTHR13936">
    <property type="entry name" value="PROFILIN"/>
    <property type="match status" value="1"/>
</dbReference>
<evidence type="ECO:0000256" key="3">
    <source>
        <dbReference type="ARBA" id="ARBA00023203"/>
    </source>
</evidence>
<dbReference type="GO" id="GO:0032233">
    <property type="term" value="P:positive regulation of actin filament bundle assembly"/>
    <property type="evidence" value="ECO:0007669"/>
    <property type="project" value="TreeGrafter"/>
</dbReference>
<evidence type="ECO:0000256" key="2">
    <source>
        <dbReference type="ARBA" id="ARBA00022490"/>
    </source>
</evidence>
<evidence type="ECO:0000313" key="5">
    <source>
        <dbReference type="Ensembl" id="ENSPLOP00000002385.1"/>
    </source>
</evidence>
<keyword evidence="2" id="KW-0963">Cytoplasm</keyword>